<keyword evidence="3" id="KW-1185">Reference proteome</keyword>
<evidence type="ECO:0000313" key="2">
    <source>
        <dbReference type="EMBL" id="GID54462.1"/>
    </source>
</evidence>
<sequence>MNPLRRGEAGTSGRRPANPRAYLGLGAALVAAGALLAGTVPEPPVPEAGTGTRITVEQAWPDADRADLRDLTVEPVHFLDATTAVGTITAGDRVKLLIEKDGIARELRDLPADGDPRFEGMTAADNRLVWAESVNGKPVEIWSVGTDGAKPRMLTADTGNTLFYGNQHDLVIAGGRVHWVAGEGDATTQIRSVALTGGAVTVREEKGQWAMSAWPWITDDTGGQSGRIRMSNMDSGATIEVPFTGAEWGMCGPVWCRVSVMTGEGTARIDLMHADGTQRRRVAGTDTQAAVNDVAVLDRFEILSVPGPEADLTGTAALLVHDLATGRDVPLAVAADLAATKDGVLWWSTGSQEAAVWHTLDLRTI</sequence>
<organism evidence="2 3">
    <name type="scientific">Actinoplanes couchii</name>
    <dbReference type="NCBI Taxonomy" id="403638"/>
    <lineage>
        <taxon>Bacteria</taxon>
        <taxon>Bacillati</taxon>
        <taxon>Actinomycetota</taxon>
        <taxon>Actinomycetes</taxon>
        <taxon>Micromonosporales</taxon>
        <taxon>Micromonosporaceae</taxon>
        <taxon>Actinoplanes</taxon>
    </lineage>
</organism>
<accession>A0ABQ3X7I2</accession>
<name>A0ABQ3X7I2_9ACTN</name>
<evidence type="ECO:0000313" key="3">
    <source>
        <dbReference type="Proteomes" id="UP000612282"/>
    </source>
</evidence>
<dbReference type="EMBL" id="BOMG01000041">
    <property type="protein sequence ID" value="GID54462.1"/>
    <property type="molecule type" value="Genomic_DNA"/>
</dbReference>
<dbReference type="SUPFAM" id="SSF63825">
    <property type="entry name" value="YWTD domain"/>
    <property type="match status" value="1"/>
</dbReference>
<keyword evidence="1" id="KW-1133">Transmembrane helix</keyword>
<protein>
    <submittedName>
        <fullName evidence="2">Uncharacterized protein</fullName>
    </submittedName>
</protein>
<gene>
    <name evidence="2" type="ORF">Aco03nite_028660</name>
</gene>
<reference evidence="2 3" key="1">
    <citation type="submission" date="2021-01" db="EMBL/GenBank/DDBJ databases">
        <title>Whole genome shotgun sequence of Actinoplanes couchii NBRC 106145.</title>
        <authorList>
            <person name="Komaki H."/>
            <person name="Tamura T."/>
        </authorList>
    </citation>
    <scope>NUCLEOTIDE SEQUENCE [LARGE SCALE GENOMIC DNA]</scope>
    <source>
        <strain evidence="2 3">NBRC 106145</strain>
    </source>
</reference>
<keyword evidence="1" id="KW-0812">Transmembrane</keyword>
<feature type="transmembrane region" description="Helical" evidence="1">
    <location>
        <begin position="21"/>
        <end position="40"/>
    </location>
</feature>
<evidence type="ECO:0000256" key="1">
    <source>
        <dbReference type="SAM" id="Phobius"/>
    </source>
</evidence>
<dbReference type="Proteomes" id="UP000612282">
    <property type="component" value="Unassembled WGS sequence"/>
</dbReference>
<dbReference type="RefSeq" id="WP_203795563.1">
    <property type="nucleotide sequence ID" value="NZ_BAAAQE010000035.1"/>
</dbReference>
<proteinExistence type="predicted"/>
<keyword evidence="1" id="KW-0472">Membrane</keyword>
<comment type="caution">
    <text evidence="2">The sequence shown here is derived from an EMBL/GenBank/DDBJ whole genome shotgun (WGS) entry which is preliminary data.</text>
</comment>